<keyword evidence="7" id="KW-1185">Reference proteome</keyword>
<dbReference type="STRING" id="1128398.Curi_c18640"/>
<dbReference type="KEGG" id="cad:Curi_c18640"/>
<name>K0B1Q0_GOTA9</name>
<dbReference type="RefSeq" id="WP_014968006.1">
    <property type="nucleotide sequence ID" value="NC_018664.1"/>
</dbReference>
<proteinExistence type="predicted"/>
<dbReference type="eggNOG" id="COG0249">
    <property type="taxonomic scope" value="Bacteria"/>
</dbReference>
<dbReference type="InterPro" id="IPR027417">
    <property type="entry name" value="P-loop_NTPase"/>
</dbReference>
<evidence type="ECO:0000313" key="7">
    <source>
        <dbReference type="Proteomes" id="UP000006094"/>
    </source>
</evidence>
<dbReference type="InterPro" id="IPR036187">
    <property type="entry name" value="DNA_mismatch_repair_MutS_sf"/>
</dbReference>
<dbReference type="Proteomes" id="UP000006094">
    <property type="component" value="Chromosome"/>
</dbReference>
<dbReference type="GO" id="GO:0140664">
    <property type="term" value="F:ATP-dependent DNA damage sensor activity"/>
    <property type="evidence" value="ECO:0007669"/>
    <property type="project" value="InterPro"/>
</dbReference>
<organism evidence="6 7">
    <name type="scientific">Gottschalkia acidurici (strain ATCC 7906 / DSM 604 / BCRC 14475 / CIP 104303 / KCTC 5404 / NCIMB 10678 / 9a)</name>
    <name type="common">Clostridium acidurici</name>
    <dbReference type="NCBI Taxonomy" id="1128398"/>
    <lineage>
        <taxon>Bacteria</taxon>
        <taxon>Bacillati</taxon>
        <taxon>Bacillota</taxon>
        <taxon>Tissierellia</taxon>
        <taxon>Tissierellales</taxon>
        <taxon>Gottschalkiaceae</taxon>
        <taxon>Gottschalkia</taxon>
    </lineage>
</organism>
<dbReference type="OrthoDB" id="9802448at2"/>
<dbReference type="SUPFAM" id="SSF48334">
    <property type="entry name" value="DNA repair protein MutS, domain III"/>
    <property type="match status" value="1"/>
</dbReference>
<feature type="transmembrane region" description="Helical" evidence="4">
    <location>
        <begin position="54"/>
        <end position="73"/>
    </location>
</feature>
<gene>
    <name evidence="6" type="primary">mutS4</name>
    <name evidence="6" type="ordered locus">Curi_c18640</name>
</gene>
<dbReference type="Pfam" id="PF00488">
    <property type="entry name" value="MutS_V"/>
    <property type="match status" value="1"/>
</dbReference>
<evidence type="ECO:0000313" key="6">
    <source>
        <dbReference type="EMBL" id="AFS78870.1"/>
    </source>
</evidence>
<dbReference type="PANTHER" id="PTHR11361:SF99">
    <property type="entry name" value="DNA MISMATCH REPAIR PROTEIN"/>
    <property type="match status" value="1"/>
</dbReference>
<dbReference type="GO" id="GO:0030983">
    <property type="term" value="F:mismatched DNA binding"/>
    <property type="evidence" value="ECO:0007669"/>
    <property type="project" value="InterPro"/>
</dbReference>
<evidence type="ECO:0000256" key="2">
    <source>
        <dbReference type="ARBA" id="ARBA00022840"/>
    </source>
</evidence>
<evidence type="ECO:0000256" key="1">
    <source>
        <dbReference type="ARBA" id="ARBA00022741"/>
    </source>
</evidence>
<dbReference type="CDD" id="cd03283">
    <property type="entry name" value="ABC_MutS-like"/>
    <property type="match status" value="1"/>
</dbReference>
<evidence type="ECO:0000256" key="4">
    <source>
        <dbReference type="SAM" id="Phobius"/>
    </source>
</evidence>
<dbReference type="PANTHER" id="PTHR11361">
    <property type="entry name" value="DNA MISMATCH REPAIR PROTEIN MUTS FAMILY MEMBER"/>
    <property type="match status" value="1"/>
</dbReference>
<feature type="transmembrane region" description="Helical" evidence="4">
    <location>
        <begin position="31"/>
        <end position="48"/>
    </location>
</feature>
<keyword evidence="4" id="KW-1133">Transmembrane helix</keyword>
<dbReference type="AlphaFoldDB" id="K0B1Q0"/>
<accession>K0B1Q0</accession>
<dbReference type="Gene3D" id="1.10.1420.10">
    <property type="match status" value="1"/>
</dbReference>
<dbReference type="HOGENOM" id="CLU_030717_0_0_9"/>
<evidence type="ECO:0000256" key="3">
    <source>
        <dbReference type="ARBA" id="ARBA00023125"/>
    </source>
</evidence>
<dbReference type="GO" id="GO:0005524">
    <property type="term" value="F:ATP binding"/>
    <property type="evidence" value="ECO:0007669"/>
    <property type="project" value="UniProtKB-KW"/>
</dbReference>
<keyword evidence="1" id="KW-0547">Nucleotide-binding</keyword>
<dbReference type="GO" id="GO:0006298">
    <property type="term" value="P:mismatch repair"/>
    <property type="evidence" value="ECO:0007669"/>
    <property type="project" value="InterPro"/>
</dbReference>
<dbReference type="InterPro" id="IPR000432">
    <property type="entry name" value="DNA_mismatch_repair_MutS_C"/>
</dbReference>
<dbReference type="EMBL" id="CP003326">
    <property type="protein sequence ID" value="AFS78870.1"/>
    <property type="molecule type" value="Genomic_DNA"/>
</dbReference>
<sequence>MKNNKEIYEKKIKYYTGLSSKISRAINTISLSRLILGIFIIVVSIIAYKYKTKYIPKAILLLSVVSFIYLVVVHRKYRNMNKYIDILKDINTSALKRLSGEWIEFNDKGNEFIDGNHRYSGDLDIFGQGSLFQWINCSNTYMGRESLAKILNQSYPETYFCKESINKRQEAIKELAGKLWWRQKLQAEVMSTIKEDKDKIELLKWTNSKNDMYSKPWIIFILRLLPIVTITTIILGNLLDIIPKYISLLFLCVQSILILINSKNANIESNLAYKYQKSIKAYEKILSHFEKGRFSSSYIKALKVKLINNNGLSVVKQLKRLETIVDNLLNRNNIYFLPINVVLLWDYQCMISLDKWKRQNGILVGVWMDVIGEIEALSSLSNIQHDYPEWATPIITEKSSVFEGKSVGHPLITNKQVCNDISITEPSRILLITGSNMSGKSTLLRTIGINLILAYSGAPVCAKYMKTSVMYIYTCMRTSDNLEQGISSFYGELLRIKSIISESKKDKQIFFLLDEIFKGTNSYDRHIGAKMLINQLYKNNAVGLVSTHDLELGDLEKENNGNIKNYHFQEHYKNDKIHFDYKLREGVSTTRNALYLIRMAGIEEI</sequence>
<dbReference type="Gene3D" id="3.40.50.300">
    <property type="entry name" value="P-loop containing nucleotide triphosphate hydrolases"/>
    <property type="match status" value="1"/>
</dbReference>
<keyword evidence="3" id="KW-0238">DNA-binding</keyword>
<protein>
    <submittedName>
        <fullName evidence="6">DNA mismatch repair protein MutS</fullName>
    </submittedName>
</protein>
<feature type="transmembrane region" description="Helical" evidence="4">
    <location>
        <begin position="217"/>
        <end position="236"/>
    </location>
</feature>
<dbReference type="SMART" id="SM00534">
    <property type="entry name" value="MUTSac"/>
    <property type="match status" value="1"/>
</dbReference>
<dbReference type="InterPro" id="IPR045076">
    <property type="entry name" value="MutS"/>
</dbReference>
<keyword evidence="4" id="KW-0472">Membrane</keyword>
<keyword evidence="2" id="KW-0067">ATP-binding</keyword>
<reference evidence="6 7" key="1">
    <citation type="journal article" date="2012" name="PLoS ONE">
        <title>The purine-utilizing bacterium Clostridium acidurici 9a: a genome-guided metabolic reconsideration.</title>
        <authorList>
            <person name="Hartwich K."/>
            <person name="Poehlein A."/>
            <person name="Daniel R."/>
        </authorList>
    </citation>
    <scope>NUCLEOTIDE SEQUENCE [LARGE SCALE GENOMIC DNA]</scope>
    <source>
        <strain evidence="7">ATCC 7906 / DSM 604 / BCRC 14475 / CIP 104303 / KCTC 5404 / NCIMB 10678 / 9a</strain>
    </source>
</reference>
<dbReference type="SUPFAM" id="SSF52540">
    <property type="entry name" value="P-loop containing nucleoside triphosphate hydrolases"/>
    <property type="match status" value="1"/>
</dbReference>
<feature type="domain" description="DNA mismatch repair proteins mutS family" evidence="5">
    <location>
        <begin position="427"/>
        <end position="604"/>
    </location>
</feature>
<dbReference type="PATRIC" id="fig|1128398.3.peg.1917"/>
<keyword evidence="4" id="KW-0812">Transmembrane</keyword>
<evidence type="ECO:0000259" key="5">
    <source>
        <dbReference type="SMART" id="SM00534"/>
    </source>
</evidence>
<dbReference type="GO" id="GO:0005829">
    <property type="term" value="C:cytosol"/>
    <property type="evidence" value="ECO:0007669"/>
    <property type="project" value="TreeGrafter"/>
</dbReference>